<dbReference type="Gene3D" id="1.20.1440.60">
    <property type="entry name" value="23S rRNA-intervening sequence"/>
    <property type="match status" value="1"/>
</dbReference>
<dbReference type="InterPro" id="IPR012657">
    <property type="entry name" value="23S_rRNA-intervening_sequence"/>
</dbReference>
<dbReference type="InterPro" id="IPR036583">
    <property type="entry name" value="23S_rRNA_IVS_sf"/>
</dbReference>
<keyword evidence="2" id="KW-1185">Reference proteome</keyword>
<accession>A0A1Y6C820</accession>
<name>A0A1Y6C820_9BACT</name>
<dbReference type="PANTHER" id="PTHR38471">
    <property type="entry name" value="FOUR HELIX BUNDLE PROTEIN"/>
    <property type="match status" value="1"/>
</dbReference>
<protein>
    <submittedName>
        <fullName evidence="1">Four helix bundle protein</fullName>
    </submittedName>
</protein>
<gene>
    <name evidence="1" type="ORF">SAMN06296036_114164</name>
</gene>
<dbReference type="NCBIfam" id="TIGR02436">
    <property type="entry name" value="four helix bundle protein"/>
    <property type="match status" value="1"/>
</dbReference>
<sequence length="123" mass="13920">MAFSFEDPKVYKAAIDWNDNINQVLDSLGSNCSRSLRDQMERASLSIPLNIAEGNGRWHKGKKRQFFWIARGSAFECFAILQVMARRGLLSDSTVGNLYDQLAEISKMLSAFIRSVDKLKSRA</sequence>
<dbReference type="OrthoDB" id="9800370at2"/>
<dbReference type="AlphaFoldDB" id="A0A1Y6C820"/>
<dbReference type="CDD" id="cd16377">
    <property type="entry name" value="23S_rRNA_IVP_like"/>
    <property type="match status" value="1"/>
</dbReference>
<evidence type="ECO:0000313" key="2">
    <source>
        <dbReference type="Proteomes" id="UP000192907"/>
    </source>
</evidence>
<proteinExistence type="predicted"/>
<organism evidence="1 2">
    <name type="scientific">Pseudobacteriovorax antillogorgiicola</name>
    <dbReference type="NCBI Taxonomy" id="1513793"/>
    <lineage>
        <taxon>Bacteria</taxon>
        <taxon>Pseudomonadati</taxon>
        <taxon>Bdellovibrionota</taxon>
        <taxon>Oligoflexia</taxon>
        <taxon>Oligoflexales</taxon>
        <taxon>Pseudobacteriovoracaceae</taxon>
        <taxon>Pseudobacteriovorax</taxon>
    </lineage>
</organism>
<dbReference type="PANTHER" id="PTHR38471:SF2">
    <property type="entry name" value="FOUR HELIX BUNDLE PROTEIN"/>
    <property type="match status" value="1"/>
</dbReference>
<evidence type="ECO:0000313" key="1">
    <source>
        <dbReference type="EMBL" id="SMF47899.1"/>
    </source>
</evidence>
<dbReference type="EMBL" id="FWZT01000014">
    <property type="protein sequence ID" value="SMF47899.1"/>
    <property type="molecule type" value="Genomic_DNA"/>
</dbReference>
<dbReference type="Pfam" id="PF05635">
    <property type="entry name" value="23S_rRNA_IVP"/>
    <property type="match status" value="1"/>
</dbReference>
<reference evidence="2" key="1">
    <citation type="submission" date="2017-04" db="EMBL/GenBank/DDBJ databases">
        <authorList>
            <person name="Varghese N."/>
            <person name="Submissions S."/>
        </authorList>
    </citation>
    <scope>NUCLEOTIDE SEQUENCE [LARGE SCALE GENOMIC DNA]</scope>
    <source>
        <strain evidence="2">RKEM611</strain>
    </source>
</reference>
<dbReference type="SUPFAM" id="SSF158446">
    <property type="entry name" value="IVS-encoded protein-like"/>
    <property type="match status" value="1"/>
</dbReference>
<dbReference type="Proteomes" id="UP000192907">
    <property type="component" value="Unassembled WGS sequence"/>
</dbReference>
<dbReference type="RefSeq" id="WP_132321303.1">
    <property type="nucleotide sequence ID" value="NZ_FWZT01000014.1"/>
</dbReference>